<feature type="domain" description="TF-B3" evidence="7">
    <location>
        <begin position="654"/>
        <end position="750"/>
    </location>
</feature>
<feature type="domain" description="TF-B3" evidence="7">
    <location>
        <begin position="23"/>
        <end position="117"/>
    </location>
</feature>
<comment type="caution">
    <text evidence="8">The sequence shown here is derived from an EMBL/GenBank/DDBJ whole genome shotgun (WGS) entry which is preliminary data.</text>
</comment>
<keyword evidence="2" id="KW-0805">Transcription regulation</keyword>
<dbReference type="OrthoDB" id="590488at2759"/>
<name>A0A811RB68_9POAL</name>
<feature type="compositionally biased region" description="Polar residues" evidence="6">
    <location>
        <begin position="217"/>
        <end position="232"/>
    </location>
</feature>
<dbReference type="InterPro" id="IPR044837">
    <property type="entry name" value="REM16-like"/>
</dbReference>
<dbReference type="Pfam" id="PF02362">
    <property type="entry name" value="B3"/>
    <property type="match status" value="5"/>
</dbReference>
<feature type="domain" description="TF-B3" evidence="7">
    <location>
        <begin position="457"/>
        <end position="535"/>
    </location>
</feature>
<evidence type="ECO:0000256" key="4">
    <source>
        <dbReference type="ARBA" id="ARBA00023163"/>
    </source>
</evidence>
<dbReference type="GO" id="GO:0005634">
    <property type="term" value="C:nucleus"/>
    <property type="evidence" value="ECO:0007669"/>
    <property type="project" value="UniProtKB-SubCell"/>
</dbReference>
<evidence type="ECO:0000313" key="8">
    <source>
        <dbReference type="EMBL" id="CAD6267204.1"/>
    </source>
</evidence>
<evidence type="ECO:0000313" key="9">
    <source>
        <dbReference type="Proteomes" id="UP000604825"/>
    </source>
</evidence>
<feature type="domain" description="TF-B3" evidence="7">
    <location>
        <begin position="828"/>
        <end position="882"/>
    </location>
</feature>
<keyword evidence="3" id="KW-0238">DNA-binding</keyword>
<evidence type="ECO:0000256" key="6">
    <source>
        <dbReference type="SAM" id="MobiDB-lite"/>
    </source>
</evidence>
<organism evidence="8 9">
    <name type="scientific">Miscanthus lutarioriparius</name>
    <dbReference type="NCBI Taxonomy" id="422564"/>
    <lineage>
        <taxon>Eukaryota</taxon>
        <taxon>Viridiplantae</taxon>
        <taxon>Streptophyta</taxon>
        <taxon>Embryophyta</taxon>
        <taxon>Tracheophyta</taxon>
        <taxon>Spermatophyta</taxon>
        <taxon>Magnoliopsida</taxon>
        <taxon>Liliopsida</taxon>
        <taxon>Poales</taxon>
        <taxon>Poaceae</taxon>
        <taxon>PACMAD clade</taxon>
        <taxon>Panicoideae</taxon>
        <taxon>Andropogonodae</taxon>
        <taxon>Andropogoneae</taxon>
        <taxon>Saccharinae</taxon>
        <taxon>Miscanthus</taxon>
    </lineage>
</organism>
<dbReference type="SUPFAM" id="SSF101936">
    <property type="entry name" value="DNA-binding pseudobarrel domain"/>
    <property type="match status" value="5"/>
</dbReference>
<dbReference type="EMBL" id="CAJGYO010000014">
    <property type="protein sequence ID" value="CAD6267204.1"/>
    <property type="molecule type" value="Genomic_DNA"/>
</dbReference>
<evidence type="ECO:0000256" key="2">
    <source>
        <dbReference type="ARBA" id="ARBA00023015"/>
    </source>
</evidence>
<dbReference type="PANTHER" id="PTHR31391:SF140">
    <property type="entry name" value="B3 DOMAIN-CONTAINING PROTEIN OS12G0591400"/>
    <property type="match status" value="1"/>
</dbReference>
<dbReference type="InterPro" id="IPR015300">
    <property type="entry name" value="DNA-bd_pseudobarrel_sf"/>
</dbReference>
<dbReference type="Gene3D" id="2.40.330.10">
    <property type="entry name" value="DNA-binding pseudobarrel domain"/>
    <property type="match status" value="5"/>
</dbReference>
<proteinExistence type="predicted"/>
<dbReference type="GO" id="GO:0003677">
    <property type="term" value="F:DNA binding"/>
    <property type="evidence" value="ECO:0007669"/>
    <property type="project" value="UniProtKB-KW"/>
</dbReference>
<dbReference type="PANTHER" id="PTHR31391">
    <property type="entry name" value="B3 DOMAIN-CONTAINING PROTEIN OS11G0197600-RELATED"/>
    <property type="match status" value="1"/>
</dbReference>
<feature type="compositionally biased region" description="Basic residues" evidence="6">
    <location>
        <begin position="175"/>
        <end position="187"/>
    </location>
</feature>
<dbReference type="AlphaFoldDB" id="A0A811RB68"/>
<feature type="region of interest" description="Disordered" evidence="6">
    <location>
        <begin position="135"/>
        <end position="249"/>
    </location>
</feature>
<feature type="domain" description="TF-B3" evidence="7">
    <location>
        <begin position="286"/>
        <end position="384"/>
    </location>
</feature>
<evidence type="ECO:0000256" key="3">
    <source>
        <dbReference type="ARBA" id="ARBA00023125"/>
    </source>
</evidence>
<reference evidence="8" key="1">
    <citation type="submission" date="2020-10" db="EMBL/GenBank/DDBJ databases">
        <authorList>
            <person name="Han B."/>
            <person name="Lu T."/>
            <person name="Zhao Q."/>
            <person name="Huang X."/>
            <person name="Zhao Y."/>
        </authorList>
    </citation>
    <scope>NUCLEOTIDE SEQUENCE</scope>
</reference>
<dbReference type="Proteomes" id="UP000604825">
    <property type="component" value="Unassembled WGS sequence"/>
</dbReference>
<evidence type="ECO:0000259" key="7">
    <source>
        <dbReference type="PROSITE" id="PS50863"/>
    </source>
</evidence>
<dbReference type="InterPro" id="IPR003340">
    <property type="entry name" value="B3_DNA-bd"/>
</dbReference>
<evidence type="ECO:0000256" key="1">
    <source>
        <dbReference type="ARBA" id="ARBA00004123"/>
    </source>
</evidence>
<feature type="compositionally biased region" description="Basic and acidic residues" evidence="6">
    <location>
        <begin position="200"/>
        <end position="213"/>
    </location>
</feature>
<gene>
    <name evidence="8" type="ORF">NCGR_LOCUS50509</name>
</gene>
<accession>A0A811RB68</accession>
<keyword evidence="4" id="KW-0804">Transcription</keyword>
<feature type="compositionally biased region" description="Polar residues" evidence="6">
    <location>
        <begin position="158"/>
        <end position="172"/>
    </location>
</feature>
<keyword evidence="5" id="KW-0539">Nucleus</keyword>
<dbReference type="PROSITE" id="PS50863">
    <property type="entry name" value="B3"/>
    <property type="match status" value="5"/>
</dbReference>
<keyword evidence="9" id="KW-1185">Reference proteome</keyword>
<comment type="subcellular location">
    <subcellularLocation>
        <location evidence="1">Nucleus</location>
    </subcellularLocation>
</comment>
<evidence type="ECO:0000256" key="5">
    <source>
        <dbReference type="ARBA" id="ARBA00023242"/>
    </source>
</evidence>
<protein>
    <recommendedName>
        <fullName evidence="7">TF-B3 domain-containing protein</fullName>
    </recommendedName>
</protein>
<feature type="region of interest" description="Disordered" evidence="6">
    <location>
        <begin position="561"/>
        <end position="615"/>
    </location>
</feature>
<dbReference type="SMART" id="SM01019">
    <property type="entry name" value="B3"/>
    <property type="match status" value="5"/>
</dbReference>
<dbReference type="CDD" id="cd10017">
    <property type="entry name" value="B3_DNA"/>
    <property type="match status" value="5"/>
</dbReference>
<sequence>MSKSGTVFKECIARHYWHHMDDRKRFVKIMIGDLKNGVTIPKKFVANIREQMSEQVTLKVPNGKTYTVEVAKEQQNKLVLRSGWAEFVSAYKLEQGDLLVFKNSGNSHLKVRIFDPSGCEKELSCVLLDSTPCMQERKGSHGKQMQSPTGKRLAVGSPSGSRKTLKMNPTDSPSKKKRHVSPTKRHGVANPQYMLPRHTSLTDEQRSKVEEKVGAIQSETPKMNPTDSPSQKKTGHVPSSEGIHQEPINSGVSQKLIKSWIACSMTSEQKAKVIALEQKIQPKIPFYITAMYKDSLASGILPISKKYAIKHLTNENGTIQLCQLDGSKVRTINLDITTDDHCAVSTGWMGFIRHNKLQEGDNCIFQSSKSKKVGELRWMVAASGVQVRAAGRKSPKVLENFPYRCLKLFFEENRRGGRMNKSAGTVSKECIVHHYWNHMDDPKCFFKVMIGDFKNGVTIPKKFVANIREQISEQVTLDVPNGKTYTVEVAEEQHNELVLRSGWAEFASAYEFELGDLLVFTNSRNSHLVRIFDRSGCEKELSCVMLDSIPCMQERKCCHGKQMQSPTGKRLAVGSPSGSIRKTPKMNPADSPSSQKKTEHVPSSEGIHQEPTNSGASQKLIKSCVVLPAGCSMTSEQEAKVIALEQKIQPKIPFYITAMYKESLASGILQISKEYVMEHLANENGTIQLCQLDGNKVWTINLYITSDPHYAVSTGWLEFIGHNKLGEGEICIFQPARSKNDRVKLIFRTLEENRCLQPPGFVSPTKRHGVAKPAYVLYINTSKKKRKLPFHFSKGISSAYAREYLPGGGGGEKQLTMRMRLRRKDGAWEPEFQDKYGRQQILGKGWKKFVTDNKLKQGDICLFNLVKNTKTLTMDVHIIRKRSV</sequence>